<proteinExistence type="predicted"/>
<dbReference type="STRING" id="37916.MCHLDSM_07045"/>
<sequence length="119" mass="12911">MTVGRVVPVVSVTDLPTAVAQYHAVLGLDVVMDHGWIVTLADPGHRHQLSLLSRDATATVNPTVSIEVDDVDDAYRSAVAAGLRIVHPLCDEEWGVRRFFFADAVGNVVNVLSHRAQSR</sequence>
<dbReference type="RefSeq" id="WP_048473921.1">
    <property type="nucleotide sequence ID" value="NZ_JYNL01000069.1"/>
</dbReference>
<comment type="caution">
    <text evidence="2">The sequence shown here is derived from an EMBL/GenBank/DDBJ whole genome shotgun (WGS) entry which is preliminary data.</text>
</comment>
<accession>A0A0J6VDQ9</accession>
<evidence type="ECO:0000259" key="1">
    <source>
        <dbReference type="PROSITE" id="PS51819"/>
    </source>
</evidence>
<dbReference type="EMBL" id="JYNL01000069">
    <property type="protein sequence ID" value="KMO67792.1"/>
    <property type="molecule type" value="Genomic_DNA"/>
</dbReference>
<evidence type="ECO:0000313" key="2">
    <source>
        <dbReference type="EMBL" id="KMO67792.1"/>
    </source>
</evidence>
<dbReference type="Pfam" id="PF00903">
    <property type="entry name" value="Glyoxalase"/>
    <property type="match status" value="1"/>
</dbReference>
<dbReference type="SUPFAM" id="SSF54593">
    <property type="entry name" value="Glyoxalase/Bleomycin resistance protein/Dihydroxybiphenyl dioxygenase"/>
    <property type="match status" value="1"/>
</dbReference>
<dbReference type="InterPro" id="IPR029068">
    <property type="entry name" value="Glyas_Bleomycin-R_OHBP_Dase"/>
</dbReference>
<dbReference type="SMR" id="A0A0J6VDQ9"/>
<organism evidence="2 3">
    <name type="scientific">Mycolicibacterium chlorophenolicum</name>
    <dbReference type="NCBI Taxonomy" id="37916"/>
    <lineage>
        <taxon>Bacteria</taxon>
        <taxon>Bacillati</taxon>
        <taxon>Actinomycetota</taxon>
        <taxon>Actinomycetes</taxon>
        <taxon>Mycobacteriales</taxon>
        <taxon>Mycobacteriaceae</taxon>
        <taxon>Mycolicibacterium</taxon>
    </lineage>
</organism>
<gene>
    <name evidence="2" type="ORF">MCHLDSM_07045</name>
</gene>
<dbReference type="AlphaFoldDB" id="A0A0J6VDQ9"/>
<dbReference type="PATRIC" id="fig|37916.4.peg.7063"/>
<dbReference type="InterPro" id="IPR004360">
    <property type="entry name" value="Glyas_Fos-R_dOase_dom"/>
</dbReference>
<protein>
    <submittedName>
        <fullName evidence="2">Glyoxalase-like domain protein</fullName>
    </submittedName>
</protein>
<feature type="domain" description="VOC" evidence="1">
    <location>
        <begin position="2"/>
        <end position="114"/>
    </location>
</feature>
<keyword evidence="3" id="KW-1185">Reference proteome</keyword>
<dbReference type="Proteomes" id="UP000036513">
    <property type="component" value="Unassembled WGS sequence"/>
</dbReference>
<name>A0A0J6VDQ9_9MYCO</name>
<dbReference type="Gene3D" id="3.10.180.10">
    <property type="entry name" value="2,3-Dihydroxybiphenyl 1,2-Dioxygenase, domain 1"/>
    <property type="match status" value="1"/>
</dbReference>
<dbReference type="InterPro" id="IPR037523">
    <property type="entry name" value="VOC_core"/>
</dbReference>
<reference evidence="2 3" key="1">
    <citation type="journal article" date="2015" name="Genome Biol. Evol.">
        <title>Characterization of Three Mycobacterium spp. with Potential Use in Bioremediation by Genome Sequencing and Comparative Genomics.</title>
        <authorList>
            <person name="Das S."/>
            <person name="Pettersson B.M."/>
            <person name="Behra P.R."/>
            <person name="Ramesh M."/>
            <person name="Dasgupta S."/>
            <person name="Bhattacharya A."/>
            <person name="Kirsebom L.A."/>
        </authorList>
    </citation>
    <scope>NUCLEOTIDE SEQUENCE [LARGE SCALE GENOMIC DNA]</scope>
    <source>
        <strain evidence="2 3">DSM 43826</strain>
    </source>
</reference>
<evidence type="ECO:0000313" key="3">
    <source>
        <dbReference type="Proteomes" id="UP000036513"/>
    </source>
</evidence>
<dbReference type="PROSITE" id="PS51819">
    <property type="entry name" value="VOC"/>
    <property type="match status" value="1"/>
</dbReference>